<dbReference type="Gene3D" id="3.30.70.330">
    <property type="match status" value="2"/>
</dbReference>
<keyword evidence="5" id="KW-0804">Transcription</keyword>
<dbReference type="Pfam" id="PF18694">
    <property type="entry name" value="TDP-43_N"/>
    <property type="match status" value="1"/>
</dbReference>
<feature type="compositionally biased region" description="Polar residues" evidence="9">
    <location>
        <begin position="465"/>
        <end position="486"/>
    </location>
</feature>
<sequence length="486" mass="53561">MKQGQESPSKNQNTDPIVEPDYVIVSEKEDPSSERIELPTDTDNTLGLHTLTRAFPNAHGLKFKNPATNAYRALLLDTTGTKFCPPTGGWEDKTFIVIYQQSTSDSTSKPAGDQNAKRRKIMRDSDDDGKDSSDSEKADKRQRQSSGFAKRLKDDDDAPVPAKCSDLIVLGLPFKITEEEVKEYFEQFGAVALVEIKKKSSGASKGFGFIRMETFEGQLKVLNKPIHTIGNRKCNVRVPLAKNGEVRDNPLASAKIFIGRLQEKTTPQQLKEFFLEEAQKIDSDAQILDVYIPKPFRAFAFITFSNPLIVKKMLKTGEFIVDGTSVTVSSAMPKSAQPTNTPGHSSAIGPPQYNRAGVPFPEHGRFNDWHDTNSRLRDIDQYGYSSRSRISPQFVGNYPPMGAGSSGGAGGSMLATGLETLNLNNYKPEVVNAWKAFMSVAHNGGLSPPPSSSPPHHYASSLPPQYQQQMHNRRNGSSSHGPPTWR</sequence>
<keyword evidence="2" id="KW-0507">mRNA processing</keyword>
<gene>
    <name evidence="11" type="ORF">DdX_05527</name>
</gene>
<keyword evidence="3" id="KW-0677">Repeat</keyword>
<dbReference type="GO" id="GO:0008380">
    <property type="term" value="P:RNA splicing"/>
    <property type="evidence" value="ECO:0007669"/>
    <property type="project" value="UniProtKB-KW"/>
</dbReference>
<evidence type="ECO:0000313" key="11">
    <source>
        <dbReference type="EMBL" id="KAI1720152.1"/>
    </source>
</evidence>
<name>A0AAD4N7F0_9BILA</name>
<dbReference type="GO" id="GO:0010468">
    <property type="term" value="P:regulation of gene expression"/>
    <property type="evidence" value="ECO:0007669"/>
    <property type="project" value="TreeGrafter"/>
</dbReference>
<dbReference type="InterPro" id="IPR012677">
    <property type="entry name" value="Nucleotide-bd_a/b_plait_sf"/>
</dbReference>
<dbReference type="SUPFAM" id="SSF54928">
    <property type="entry name" value="RNA-binding domain, RBD"/>
    <property type="match status" value="2"/>
</dbReference>
<dbReference type="GO" id="GO:0003723">
    <property type="term" value="F:RNA binding"/>
    <property type="evidence" value="ECO:0007669"/>
    <property type="project" value="UniProtKB-UniRule"/>
</dbReference>
<keyword evidence="12" id="KW-1185">Reference proteome</keyword>
<keyword evidence="7" id="KW-0539">Nucleus</keyword>
<keyword evidence="6" id="KW-0508">mRNA splicing</keyword>
<evidence type="ECO:0000256" key="3">
    <source>
        <dbReference type="ARBA" id="ARBA00022737"/>
    </source>
</evidence>
<dbReference type="GO" id="GO:0006397">
    <property type="term" value="P:mRNA processing"/>
    <property type="evidence" value="ECO:0007669"/>
    <property type="project" value="UniProtKB-KW"/>
</dbReference>
<feature type="compositionally biased region" description="Polar residues" evidence="9">
    <location>
        <begin position="331"/>
        <end position="344"/>
    </location>
</feature>
<keyword evidence="4" id="KW-0805">Transcription regulation</keyword>
<evidence type="ECO:0000259" key="10">
    <source>
        <dbReference type="PROSITE" id="PS50102"/>
    </source>
</evidence>
<feature type="domain" description="RRM" evidence="10">
    <location>
        <begin position="165"/>
        <end position="243"/>
    </location>
</feature>
<feature type="domain" description="RRM" evidence="10">
    <location>
        <begin position="254"/>
        <end position="333"/>
    </location>
</feature>
<evidence type="ECO:0000256" key="9">
    <source>
        <dbReference type="SAM" id="MobiDB-lite"/>
    </source>
</evidence>
<feature type="compositionally biased region" description="Basic and acidic residues" evidence="9">
    <location>
        <begin position="362"/>
        <end position="372"/>
    </location>
</feature>
<feature type="compositionally biased region" description="Polar residues" evidence="9">
    <location>
        <begin position="1"/>
        <end position="15"/>
    </location>
</feature>
<comment type="caution">
    <text evidence="11">The sequence shown here is derived from an EMBL/GenBank/DDBJ whole genome shotgun (WGS) entry which is preliminary data.</text>
</comment>
<dbReference type="Proteomes" id="UP001201812">
    <property type="component" value="Unassembled WGS sequence"/>
</dbReference>
<evidence type="ECO:0000256" key="8">
    <source>
        <dbReference type="PROSITE-ProRule" id="PRU00176"/>
    </source>
</evidence>
<evidence type="ECO:0000256" key="7">
    <source>
        <dbReference type="ARBA" id="ARBA00023242"/>
    </source>
</evidence>
<dbReference type="EMBL" id="JAKKPZ010000006">
    <property type="protein sequence ID" value="KAI1720152.1"/>
    <property type="molecule type" value="Genomic_DNA"/>
</dbReference>
<dbReference type="InterPro" id="IPR000504">
    <property type="entry name" value="RRM_dom"/>
</dbReference>
<evidence type="ECO:0000256" key="6">
    <source>
        <dbReference type="ARBA" id="ARBA00023187"/>
    </source>
</evidence>
<reference evidence="11" key="1">
    <citation type="submission" date="2022-01" db="EMBL/GenBank/DDBJ databases">
        <title>Genome Sequence Resource for Two Populations of Ditylenchus destructor, the Migratory Endoparasitic Phytonematode.</title>
        <authorList>
            <person name="Zhang H."/>
            <person name="Lin R."/>
            <person name="Xie B."/>
        </authorList>
    </citation>
    <scope>NUCLEOTIDE SEQUENCE</scope>
    <source>
        <strain evidence="11">BazhouSP</strain>
    </source>
</reference>
<dbReference type="GO" id="GO:0005654">
    <property type="term" value="C:nucleoplasm"/>
    <property type="evidence" value="ECO:0007669"/>
    <property type="project" value="TreeGrafter"/>
</dbReference>
<evidence type="ECO:0000256" key="1">
    <source>
        <dbReference type="ARBA" id="ARBA00004123"/>
    </source>
</evidence>
<dbReference type="GO" id="GO:0000785">
    <property type="term" value="C:chromatin"/>
    <property type="evidence" value="ECO:0007669"/>
    <property type="project" value="TreeGrafter"/>
</dbReference>
<evidence type="ECO:0000256" key="4">
    <source>
        <dbReference type="ARBA" id="ARBA00023015"/>
    </source>
</evidence>
<feature type="region of interest" description="Disordered" evidence="9">
    <location>
        <begin position="102"/>
        <end position="158"/>
    </location>
</feature>
<evidence type="ECO:0000313" key="12">
    <source>
        <dbReference type="Proteomes" id="UP001201812"/>
    </source>
</evidence>
<organism evidence="11 12">
    <name type="scientific">Ditylenchus destructor</name>
    <dbReference type="NCBI Taxonomy" id="166010"/>
    <lineage>
        <taxon>Eukaryota</taxon>
        <taxon>Metazoa</taxon>
        <taxon>Ecdysozoa</taxon>
        <taxon>Nematoda</taxon>
        <taxon>Chromadorea</taxon>
        <taxon>Rhabditida</taxon>
        <taxon>Tylenchina</taxon>
        <taxon>Tylenchomorpha</taxon>
        <taxon>Sphaerularioidea</taxon>
        <taxon>Anguinidae</taxon>
        <taxon>Anguininae</taxon>
        <taxon>Ditylenchus</taxon>
    </lineage>
</organism>
<accession>A0AAD4N7F0</accession>
<dbReference type="Pfam" id="PF00076">
    <property type="entry name" value="RRM_1"/>
    <property type="match status" value="1"/>
</dbReference>
<evidence type="ECO:0000256" key="2">
    <source>
        <dbReference type="ARBA" id="ARBA00022664"/>
    </source>
</evidence>
<feature type="region of interest" description="Disordered" evidence="9">
    <location>
        <begin position="331"/>
        <end position="372"/>
    </location>
</feature>
<dbReference type="CDD" id="cd19609">
    <property type="entry name" value="NTD_TDP-43"/>
    <property type="match status" value="1"/>
</dbReference>
<dbReference type="PROSITE" id="PS50102">
    <property type="entry name" value="RRM"/>
    <property type="match status" value="2"/>
</dbReference>
<feature type="region of interest" description="Disordered" evidence="9">
    <location>
        <begin position="445"/>
        <end position="486"/>
    </location>
</feature>
<dbReference type="InterPro" id="IPR041105">
    <property type="entry name" value="TDP-43_N"/>
</dbReference>
<feature type="region of interest" description="Disordered" evidence="9">
    <location>
        <begin position="1"/>
        <end position="21"/>
    </location>
</feature>
<comment type="subcellular location">
    <subcellularLocation>
        <location evidence="1">Nucleus</location>
    </subcellularLocation>
</comment>
<dbReference type="AlphaFoldDB" id="A0AAD4N7F0"/>
<dbReference type="SMART" id="SM00360">
    <property type="entry name" value="RRM"/>
    <property type="match status" value="2"/>
</dbReference>
<protein>
    <submittedName>
        <fullName evidence="11">RNA recognition motif domain-containing protein</fullName>
    </submittedName>
</protein>
<dbReference type="InterPro" id="IPR035979">
    <property type="entry name" value="RBD_domain_sf"/>
</dbReference>
<feature type="compositionally biased region" description="Basic and acidic residues" evidence="9">
    <location>
        <begin position="130"/>
        <end position="142"/>
    </location>
</feature>
<dbReference type="PANTHER" id="PTHR48033:SF9">
    <property type="entry name" value="TAR DNA-BINDING PROTEIN 43"/>
    <property type="match status" value="1"/>
</dbReference>
<proteinExistence type="predicted"/>
<feature type="compositionally biased region" description="Low complexity" evidence="9">
    <location>
        <begin position="454"/>
        <end position="464"/>
    </location>
</feature>
<dbReference type="PANTHER" id="PTHR48033">
    <property type="entry name" value="RNA-BINDING (RRM/RBD/RNP MOTIFS) FAMILY PROTEIN"/>
    <property type="match status" value="1"/>
</dbReference>
<keyword evidence="8" id="KW-0694">RNA-binding</keyword>
<evidence type="ECO:0000256" key="5">
    <source>
        <dbReference type="ARBA" id="ARBA00023163"/>
    </source>
</evidence>